<comment type="caution">
    <text evidence="1">The sequence shown here is derived from an EMBL/GenBank/DDBJ whole genome shotgun (WGS) entry which is preliminary data.</text>
</comment>
<proteinExistence type="predicted"/>
<protein>
    <submittedName>
        <fullName evidence="1">Uncharacterized protein</fullName>
    </submittedName>
</protein>
<feature type="non-terminal residue" evidence="1">
    <location>
        <position position="313"/>
    </location>
</feature>
<organism evidence="1 2">
    <name type="scientific">Rotaria magnacalcarata</name>
    <dbReference type="NCBI Taxonomy" id="392030"/>
    <lineage>
        <taxon>Eukaryota</taxon>
        <taxon>Metazoa</taxon>
        <taxon>Spiralia</taxon>
        <taxon>Gnathifera</taxon>
        <taxon>Rotifera</taxon>
        <taxon>Eurotatoria</taxon>
        <taxon>Bdelloidea</taxon>
        <taxon>Philodinida</taxon>
        <taxon>Philodinidae</taxon>
        <taxon>Rotaria</taxon>
    </lineage>
</organism>
<name>A0A8S3F4C4_9BILA</name>
<feature type="non-terminal residue" evidence="1">
    <location>
        <position position="1"/>
    </location>
</feature>
<sequence>KDLYGQRHIAYFDPSCTFEHVEPIEQCENEDAKTRFPISNHQIKNGRDSTVRIKFELPPPPPIDDTLEEHIYEDIPNIIPTQDISTTTFAQQQSNSITDNDFSVTEQSQIISSSLNSLDEALHNVEQWSDIIVDSDLYVASPSSRISNLIPSVDDYVDEQYIKTQLDISSVNILNISVTDKSMDEIADHMYQDIHGEPNEIEDRSTLIIQSSTMTNRMIVDENLVNRNIIDCVKSRKSFEKKILPEVLYDKLHSVEIPNQTNENTMLVSTDLSTTIDQVIERIHVDDELIEAKKTLIIGIQAPSEILSSTNNI</sequence>
<dbReference type="EMBL" id="CAJOBH010238841">
    <property type="protein sequence ID" value="CAF5101592.1"/>
    <property type="molecule type" value="Genomic_DNA"/>
</dbReference>
<dbReference type="Proteomes" id="UP000681967">
    <property type="component" value="Unassembled WGS sequence"/>
</dbReference>
<evidence type="ECO:0000313" key="2">
    <source>
        <dbReference type="Proteomes" id="UP000681967"/>
    </source>
</evidence>
<reference evidence="1" key="1">
    <citation type="submission" date="2021-02" db="EMBL/GenBank/DDBJ databases">
        <authorList>
            <person name="Nowell W R."/>
        </authorList>
    </citation>
    <scope>NUCLEOTIDE SEQUENCE</scope>
</reference>
<gene>
    <name evidence="1" type="ORF">BYL167_LOCUS64439</name>
</gene>
<evidence type="ECO:0000313" key="1">
    <source>
        <dbReference type="EMBL" id="CAF5101592.1"/>
    </source>
</evidence>
<dbReference type="AlphaFoldDB" id="A0A8S3F4C4"/>
<accession>A0A8S3F4C4</accession>